<dbReference type="InterPro" id="IPR044929">
    <property type="entry name" value="DNA/RNA_non-sp_Endonuclease_sf"/>
</dbReference>
<evidence type="ECO:0000313" key="5">
    <source>
        <dbReference type="Proteomes" id="UP000273977"/>
    </source>
</evidence>
<proteinExistence type="predicted"/>
<feature type="region of interest" description="Disordered" evidence="1">
    <location>
        <begin position="132"/>
        <end position="151"/>
    </location>
</feature>
<keyword evidence="2" id="KW-0812">Transmembrane</keyword>
<reference evidence="4 5" key="1">
    <citation type="submission" date="2018-11" db="EMBL/GenBank/DDBJ databases">
        <title>Aerococcus sp. SJQ22, whole genome shotgun sequence.</title>
        <authorList>
            <person name="Sun L."/>
            <person name="Gao X."/>
            <person name="Chen W."/>
            <person name="Huang K."/>
        </authorList>
    </citation>
    <scope>NUCLEOTIDE SEQUENCE [LARGE SCALE GENOMIC DNA]</scope>
    <source>
        <strain evidence="4 5">SJQ22</strain>
    </source>
</reference>
<evidence type="ECO:0000313" key="4">
    <source>
        <dbReference type="EMBL" id="RPA58205.1"/>
    </source>
</evidence>
<feature type="domain" description="Type VII secretion system protein EssD-like" evidence="3">
    <location>
        <begin position="188"/>
        <end position="314"/>
    </location>
</feature>
<dbReference type="Proteomes" id="UP000273977">
    <property type="component" value="Unassembled WGS sequence"/>
</dbReference>
<accession>A0A3N4G7B0</accession>
<evidence type="ECO:0000256" key="2">
    <source>
        <dbReference type="SAM" id="Phobius"/>
    </source>
</evidence>
<feature type="compositionally biased region" description="Basic and acidic residues" evidence="1">
    <location>
        <begin position="132"/>
        <end position="146"/>
    </location>
</feature>
<dbReference type="Gene3D" id="3.40.570.10">
    <property type="entry name" value="Extracellular Endonuclease, subunit A"/>
    <property type="match status" value="1"/>
</dbReference>
<evidence type="ECO:0000259" key="3">
    <source>
        <dbReference type="Pfam" id="PF13930"/>
    </source>
</evidence>
<feature type="region of interest" description="Disordered" evidence="1">
    <location>
        <begin position="64"/>
        <end position="99"/>
    </location>
</feature>
<name>A0A3N4G7B0_9LACT</name>
<sequence length="428" mass="45822">MINIIIFCAFIYFLWRGYQFLQGGQKAIKRGKPRKKFKIGPIVIAGLLVLGLIGAIANTGDQGDAVASEEETTSQVASEVSTNSSSADEASSKTEASNAKSASIAASEAAASKAASESAAIAASEKAASESEAKAASESAADEKAKQTSQLATTELSQVREVPSDQSHIKINGNVPFFTDEDITSTEAYEAYGDLDGLGRVTQANAVLGTELMPDTDRESISEITPTGWQQAKYANVSGGWLYNRSHLIGYQLTGENANPQNLMTGTRWFNVEGMLPFENYVANYIEENDYHVRYRVTPVFDGNNLLASGIYMEGFSIEDNGDLQFNIYIPNRQPGVEINYADGTSVGPEGPTQDEELTPLQSYSSEPPAAEEAAPATSNDISGIDANGNGQVSIKEAKNAGFQMPIDSSHWLYQYMTDGDGDGMVGE</sequence>
<evidence type="ECO:0000256" key="1">
    <source>
        <dbReference type="SAM" id="MobiDB-lite"/>
    </source>
</evidence>
<dbReference type="EMBL" id="RKMG01000025">
    <property type="protein sequence ID" value="RPA58205.1"/>
    <property type="molecule type" value="Genomic_DNA"/>
</dbReference>
<feature type="compositionally biased region" description="Low complexity" evidence="1">
    <location>
        <begin position="367"/>
        <end position="377"/>
    </location>
</feature>
<comment type="caution">
    <text evidence="4">The sequence shown here is derived from an EMBL/GenBank/DDBJ whole genome shotgun (WGS) entry which is preliminary data.</text>
</comment>
<feature type="region of interest" description="Disordered" evidence="1">
    <location>
        <begin position="341"/>
        <end position="389"/>
    </location>
</feature>
<feature type="transmembrane region" description="Helical" evidence="2">
    <location>
        <begin position="39"/>
        <end position="57"/>
    </location>
</feature>
<dbReference type="AlphaFoldDB" id="A0A3N4G7B0"/>
<dbReference type="Pfam" id="PF13930">
    <property type="entry name" value="Endonuclea_NS_2"/>
    <property type="match status" value="1"/>
</dbReference>
<gene>
    <name evidence="4" type="ORF">EF384_07435</name>
</gene>
<keyword evidence="5" id="KW-1185">Reference proteome</keyword>
<feature type="compositionally biased region" description="Low complexity" evidence="1">
    <location>
        <begin position="81"/>
        <end position="99"/>
    </location>
</feature>
<protein>
    <submittedName>
        <fullName evidence="4">DNA-entry nuclease</fullName>
    </submittedName>
</protein>
<dbReference type="InterPro" id="IPR044927">
    <property type="entry name" value="Endonuclea_NS_2"/>
</dbReference>
<keyword evidence="2" id="KW-1133">Transmembrane helix</keyword>
<organism evidence="4 5">
    <name type="scientific">Aerococcus agrisoli</name>
    <dbReference type="NCBI Taxonomy" id="2487350"/>
    <lineage>
        <taxon>Bacteria</taxon>
        <taxon>Bacillati</taxon>
        <taxon>Bacillota</taxon>
        <taxon>Bacilli</taxon>
        <taxon>Lactobacillales</taxon>
        <taxon>Aerococcaceae</taxon>
        <taxon>Aerococcus</taxon>
    </lineage>
</organism>
<keyword evidence="2" id="KW-0472">Membrane</keyword>